<feature type="non-terminal residue" evidence="1">
    <location>
        <position position="1"/>
    </location>
</feature>
<dbReference type="Proteomes" id="UP001432322">
    <property type="component" value="Unassembled WGS sequence"/>
</dbReference>
<keyword evidence="3" id="KW-1185">Reference proteome</keyword>
<gene>
    <name evidence="2" type="ORF">PFISCL1PPCAC_28474</name>
    <name evidence="1" type="ORF">PFISCL1PPCAC_5126</name>
</gene>
<sequence>HVVCLADRSILNKKHCGRVYTDSFSNAKISCGVDPDCCNKINIEFLNDIKNHCSMKLVSGHSSQ</sequence>
<proteinExistence type="predicted"/>
<protein>
    <submittedName>
        <fullName evidence="1">Uncharacterized protein</fullName>
    </submittedName>
</protein>
<evidence type="ECO:0000313" key="3">
    <source>
        <dbReference type="Proteomes" id="UP001432322"/>
    </source>
</evidence>
<organism evidence="1 3">
    <name type="scientific">Pristionchus fissidentatus</name>
    <dbReference type="NCBI Taxonomy" id="1538716"/>
    <lineage>
        <taxon>Eukaryota</taxon>
        <taxon>Metazoa</taxon>
        <taxon>Ecdysozoa</taxon>
        <taxon>Nematoda</taxon>
        <taxon>Chromadorea</taxon>
        <taxon>Rhabditida</taxon>
        <taxon>Rhabditina</taxon>
        <taxon>Diplogasteromorpha</taxon>
        <taxon>Diplogasteroidea</taxon>
        <taxon>Neodiplogasteridae</taxon>
        <taxon>Pristionchus</taxon>
    </lineage>
</organism>
<evidence type="ECO:0000313" key="2">
    <source>
        <dbReference type="EMBL" id="GMT37177.1"/>
    </source>
</evidence>
<reference evidence="1" key="1">
    <citation type="submission" date="2023-10" db="EMBL/GenBank/DDBJ databases">
        <title>Genome assembly of Pristionchus species.</title>
        <authorList>
            <person name="Yoshida K."/>
            <person name="Sommer R.J."/>
        </authorList>
    </citation>
    <scope>NUCLEOTIDE SEQUENCE</scope>
    <source>
        <strain evidence="1">RS5133</strain>
    </source>
</reference>
<evidence type="ECO:0000313" key="1">
    <source>
        <dbReference type="EMBL" id="GMT13829.1"/>
    </source>
</evidence>
<name>A0AAV5V5I6_9BILA</name>
<dbReference type="EMBL" id="BTSY01000002">
    <property type="protein sequence ID" value="GMT13829.1"/>
    <property type="molecule type" value="Genomic_DNA"/>
</dbReference>
<accession>A0AAV5V5I6</accession>
<feature type="non-terminal residue" evidence="1">
    <location>
        <position position="64"/>
    </location>
</feature>
<dbReference type="AlphaFoldDB" id="A0AAV5V5I6"/>
<dbReference type="EMBL" id="BTSY01000064">
    <property type="protein sequence ID" value="GMT37177.1"/>
    <property type="molecule type" value="Genomic_DNA"/>
</dbReference>
<comment type="caution">
    <text evidence="1">The sequence shown here is derived from an EMBL/GenBank/DDBJ whole genome shotgun (WGS) entry which is preliminary data.</text>
</comment>